<sequence length="219" mass="25127">MATMIPERRSTEMHLNTAYRHMRLCSQVKGAESLISPIEKAITDLKAAYAETEQARINKEAANDLVNMHDAVLDDEVRNLFDEVKKYDRNNPTGKIMKMIFPEERYGDIVKAPLYSEPDEANKLITRIDSLGDHPLKQETGALSKAIAQSRESIATLKDLITQWKMVEAEEEIAKGKLRLQYEHNYLDAIKMFDKRFAQRLFPNLTKASKIQIEISNED</sequence>
<proteinExistence type="predicted"/>
<evidence type="ECO:0000313" key="2">
    <source>
        <dbReference type="Proteomes" id="UP000708576"/>
    </source>
</evidence>
<protein>
    <submittedName>
        <fullName evidence="1">Uncharacterized protein</fullName>
    </submittedName>
</protein>
<organism evidence="1 2">
    <name type="scientific">Carboxylicivirga linearis</name>
    <dbReference type="NCBI Taxonomy" id="1628157"/>
    <lineage>
        <taxon>Bacteria</taxon>
        <taxon>Pseudomonadati</taxon>
        <taxon>Bacteroidota</taxon>
        <taxon>Bacteroidia</taxon>
        <taxon>Marinilabiliales</taxon>
        <taxon>Marinilabiliaceae</taxon>
        <taxon>Carboxylicivirga</taxon>
    </lineage>
</organism>
<gene>
    <name evidence="1" type="ORF">KEM10_21495</name>
</gene>
<reference evidence="1 2" key="1">
    <citation type="journal article" date="2015" name="Int. J. Syst. Evol. Microbiol.">
        <title>Carboxylicivirga linearis sp. nov., isolated from a sea cucumber culture pond.</title>
        <authorList>
            <person name="Wang F.Q."/>
            <person name="Zhou Y.X."/>
            <person name="Lin X.Z."/>
            <person name="Chen G.J."/>
            <person name="Du Z.J."/>
        </authorList>
    </citation>
    <scope>NUCLEOTIDE SEQUENCE [LARGE SCALE GENOMIC DNA]</scope>
    <source>
        <strain evidence="1 2">FB218</strain>
    </source>
</reference>
<dbReference type="RefSeq" id="WP_212219586.1">
    <property type="nucleotide sequence ID" value="NZ_JAGUCO010000031.1"/>
</dbReference>
<dbReference type="EMBL" id="JAGUCO010000031">
    <property type="protein sequence ID" value="MBS2100876.1"/>
    <property type="molecule type" value="Genomic_DNA"/>
</dbReference>
<accession>A0ABS5K2H4</accession>
<comment type="caution">
    <text evidence="1">The sequence shown here is derived from an EMBL/GenBank/DDBJ whole genome shotgun (WGS) entry which is preliminary data.</text>
</comment>
<evidence type="ECO:0000313" key="1">
    <source>
        <dbReference type="EMBL" id="MBS2100876.1"/>
    </source>
</evidence>
<dbReference type="Proteomes" id="UP000708576">
    <property type="component" value="Unassembled WGS sequence"/>
</dbReference>
<name>A0ABS5K2H4_9BACT</name>
<keyword evidence="2" id="KW-1185">Reference proteome</keyword>